<keyword evidence="3" id="KW-1185">Reference proteome</keyword>
<proteinExistence type="predicted"/>
<name>A0AAE1PYT8_9EUCA</name>
<comment type="caution">
    <text evidence="2">The sequence shown here is derived from an EMBL/GenBank/DDBJ whole genome shotgun (WGS) entry which is preliminary data.</text>
</comment>
<gene>
    <name evidence="2" type="ORF">Pmani_012556</name>
</gene>
<dbReference type="AlphaFoldDB" id="A0AAE1PYT8"/>
<evidence type="ECO:0000313" key="2">
    <source>
        <dbReference type="EMBL" id="KAK4316285.1"/>
    </source>
</evidence>
<evidence type="ECO:0000256" key="1">
    <source>
        <dbReference type="SAM" id="MobiDB-lite"/>
    </source>
</evidence>
<dbReference type="EMBL" id="JAWZYT010001033">
    <property type="protein sequence ID" value="KAK4316285.1"/>
    <property type="molecule type" value="Genomic_DNA"/>
</dbReference>
<evidence type="ECO:0000313" key="3">
    <source>
        <dbReference type="Proteomes" id="UP001292094"/>
    </source>
</evidence>
<protein>
    <submittedName>
        <fullName evidence="2">Uncharacterized protein</fullName>
    </submittedName>
</protein>
<reference evidence="2" key="1">
    <citation type="submission" date="2023-11" db="EMBL/GenBank/DDBJ databases">
        <title>Genome assemblies of two species of porcelain crab, Petrolisthes cinctipes and Petrolisthes manimaculis (Anomura: Porcellanidae).</title>
        <authorList>
            <person name="Angst P."/>
        </authorList>
    </citation>
    <scope>NUCLEOTIDE SEQUENCE</scope>
    <source>
        <strain evidence="2">PB745_02</strain>
        <tissue evidence="2">Gill</tissue>
    </source>
</reference>
<feature type="region of interest" description="Disordered" evidence="1">
    <location>
        <begin position="1"/>
        <end position="43"/>
    </location>
</feature>
<dbReference type="Proteomes" id="UP001292094">
    <property type="component" value="Unassembled WGS sequence"/>
</dbReference>
<accession>A0AAE1PYT8</accession>
<organism evidence="2 3">
    <name type="scientific">Petrolisthes manimaculis</name>
    <dbReference type="NCBI Taxonomy" id="1843537"/>
    <lineage>
        <taxon>Eukaryota</taxon>
        <taxon>Metazoa</taxon>
        <taxon>Ecdysozoa</taxon>
        <taxon>Arthropoda</taxon>
        <taxon>Crustacea</taxon>
        <taxon>Multicrustacea</taxon>
        <taxon>Malacostraca</taxon>
        <taxon>Eumalacostraca</taxon>
        <taxon>Eucarida</taxon>
        <taxon>Decapoda</taxon>
        <taxon>Pleocyemata</taxon>
        <taxon>Anomura</taxon>
        <taxon>Galatheoidea</taxon>
        <taxon>Porcellanidae</taxon>
        <taxon>Petrolisthes</taxon>
    </lineage>
</organism>
<sequence length="174" mass="19805">MGLEEKRSRGEERMEEKRSRGKGRREEKRSRGEERMEEKRSRGEERMEEKLYDWFDAHRDFGEGLVGRGGVDVVVEGVVVGRRGGHTEHTGCWCHIPLHHNSLATLALLTTTTLALVITTHTSNRCHHITVLLITHWSSHTHALSLHHHTERYAALTAATQALRPSPRPHPAAH</sequence>